<comment type="subunit">
    <text evidence="15">Component of the Smc5-Smc6 complex.</text>
</comment>
<name>A0A2P6NUU2_9EUKA</name>
<keyword evidence="8 15" id="KW-0227">DNA damage</keyword>
<dbReference type="GO" id="GO:0061630">
    <property type="term" value="F:ubiquitin protein ligase activity"/>
    <property type="evidence" value="ECO:0007669"/>
    <property type="project" value="UniProtKB-EC"/>
</dbReference>
<reference evidence="17 18" key="1">
    <citation type="journal article" date="2018" name="Genome Biol. Evol.">
        <title>Multiple Roots of Fruiting Body Formation in Amoebozoa.</title>
        <authorList>
            <person name="Hillmann F."/>
            <person name="Forbes G."/>
            <person name="Novohradska S."/>
            <person name="Ferling I."/>
            <person name="Riege K."/>
            <person name="Groth M."/>
            <person name="Westermann M."/>
            <person name="Marz M."/>
            <person name="Spaller T."/>
            <person name="Winckler T."/>
            <person name="Schaap P."/>
            <person name="Glockner G."/>
        </authorList>
    </citation>
    <scope>NUCLEOTIDE SEQUENCE [LARGE SCALE GENOMIC DNA]</scope>
    <source>
        <strain evidence="17 18">Jena</strain>
    </source>
</reference>
<protein>
    <recommendedName>
        <fullName evidence="5 15">Non-structural maintenance of chromosomes element 1 homolog</fullName>
        <ecNumber evidence="4 15">2.3.2.27</ecNumber>
    </recommendedName>
</protein>
<dbReference type="Gene3D" id="3.30.40.10">
    <property type="entry name" value="Zinc/RING finger domain, C3HC4 (zinc finger)"/>
    <property type="match status" value="1"/>
</dbReference>
<evidence type="ECO:0000256" key="4">
    <source>
        <dbReference type="ARBA" id="ARBA00012483"/>
    </source>
</evidence>
<dbReference type="Pfam" id="PF07574">
    <property type="entry name" value="SMC_Nse1"/>
    <property type="match status" value="1"/>
</dbReference>
<evidence type="ECO:0000256" key="12">
    <source>
        <dbReference type="ARBA" id="ARBA00023172"/>
    </source>
</evidence>
<dbReference type="InterPro" id="IPR013083">
    <property type="entry name" value="Znf_RING/FYVE/PHD"/>
</dbReference>
<feature type="domain" description="Non-structural maintenance of chromosomes element 1 RING C4HC3-type" evidence="16">
    <location>
        <begin position="203"/>
        <end position="245"/>
    </location>
</feature>
<keyword evidence="7 15" id="KW-0479">Metal-binding</keyword>
<evidence type="ECO:0000256" key="8">
    <source>
        <dbReference type="ARBA" id="ARBA00022763"/>
    </source>
</evidence>
<evidence type="ECO:0000256" key="11">
    <source>
        <dbReference type="ARBA" id="ARBA00022833"/>
    </source>
</evidence>
<evidence type="ECO:0000256" key="2">
    <source>
        <dbReference type="ARBA" id="ARBA00004123"/>
    </source>
</evidence>
<dbReference type="GO" id="GO:0005634">
    <property type="term" value="C:nucleus"/>
    <property type="evidence" value="ECO:0007669"/>
    <property type="project" value="UniProtKB-SubCell"/>
</dbReference>
<organism evidence="17 18">
    <name type="scientific">Planoprotostelium fungivorum</name>
    <dbReference type="NCBI Taxonomy" id="1890364"/>
    <lineage>
        <taxon>Eukaryota</taxon>
        <taxon>Amoebozoa</taxon>
        <taxon>Evosea</taxon>
        <taxon>Variosea</taxon>
        <taxon>Cavosteliida</taxon>
        <taxon>Cavosteliaceae</taxon>
        <taxon>Planoprotostelium</taxon>
    </lineage>
</organism>
<dbReference type="Pfam" id="PF08746">
    <property type="entry name" value="zf-RING-like"/>
    <property type="match status" value="1"/>
</dbReference>
<dbReference type="InterPro" id="IPR036388">
    <property type="entry name" value="WH-like_DNA-bd_sf"/>
</dbReference>
<keyword evidence="10 15" id="KW-0833">Ubl conjugation pathway</keyword>
<dbReference type="InterPro" id="IPR014857">
    <property type="entry name" value="Nse1_RING_C4HC3-type"/>
</dbReference>
<dbReference type="InParanoid" id="A0A2P6NUU2"/>
<keyword evidence="13 15" id="KW-0234">DNA repair</keyword>
<evidence type="ECO:0000259" key="16">
    <source>
        <dbReference type="Pfam" id="PF08746"/>
    </source>
</evidence>
<evidence type="ECO:0000256" key="10">
    <source>
        <dbReference type="ARBA" id="ARBA00022786"/>
    </source>
</evidence>
<comment type="catalytic activity">
    <reaction evidence="1 15">
        <text>S-ubiquitinyl-[E2 ubiquitin-conjugating enzyme]-L-cysteine + [acceptor protein]-L-lysine = [E2 ubiquitin-conjugating enzyme]-L-cysteine + N(6)-ubiquitinyl-[acceptor protein]-L-lysine.</text>
        <dbReference type="EC" id="2.3.2.27"/>
    </reaction>
</comment>
<dbReference type="STRING" id="1890364.A0A2P6NUU2"/>
<evidence type="ECO:0000256" key="15">
    <source>
        <dbReference type="RuleBase" id="RU368018"/>
    </source>
</evidence>
<evidence type="ECO:0000256" key="14">
    <source>
        <dbReference type="ARBA" id="ARBA00023242"/>
    </source>
</evidence>
<evidence type="ECO:0000256" key="13">
    <source>
        <dbReference type="ARBA" id="ARBA00023204"/>
    </source>
</evidence>
<keyword evidence="18" id="KW-1185">Reference proteome</keyword>
<evidence type="ECO:0000313" key="18">
    <source>
        <dbReference type="Proteomes" id="UP000241769"/>
    </source>
</evidence>
<accession>A0A2P6NUU2</accession>
<dbReference type="OrthoDB" id="185455at2759"/>
<dbReference type="InterPro" id="IPR011513">
    <property type="entry name" value="Nse1"/>
</dbReference>
<proteinExistence type="inferred from homology"/>
<dbReference type="GO" id="GO:0000724">
    <property type="term" value="P:double-strand break repair via homologous recombination"/>
    <property type="evidence" value="ECO:0007669"/>
    <property type="project" value="TreeGrafter"/>
</dbReference>
<keyword evidence="9 15" id="KW-0863">Zinc-finger</keyword>
<evidence type="ECO:0000256" key="3">
    <source>
        <dbReference type="ARBA" id="ARBA00010258"/>
    </source>
</evidence>
<comment type="subcellular location">
    <subcellularLocation>
        <location evidence="2 15">Nucleus</location>
    </subcellularLocation>
</comment>
<keyword evidence="14 15" id="KW-0539">Nucleus</keyword>
<dbReference type="EC" id="2.3.2.27" evidence="4 15"/>
<dbReference type="GO" id="GO:0030915">
    <property type="term" value="C:Smc5-Smc6 complex"/>
    <property type="evidence" value="ECO:0007669"/>
    <property type="project" value="UniProtKB-UniRule"/>
</dbReference>
<dbReference type="EMBL" id="MDYQ01000018">
    <property type="protein sequence ID" value="PRP87731.1"/>
    <property type="molecule type" value="Genomic_DNA"/>
</dbReference>
<comment type="caution">
    <text evidence="17">The sequence shown here is derived from an EMBL/GenBank/DDBJ whole genome shotgun (WGS) entry which is preliminary data.</text>
</comment>
<keyword evidence="11 15" id="KW-0862">Zinc</keyword>
<evidence type="ECO:0000256" key="1">
    <source>
        <dbReference type="ARBA" id="ARBA00000900"/>
    </source>
</evidence>
<keyword evidence="6 15" id="KW-0808">Transferase</keyword>
<gene>
    <name evidence="17" type="ORF">PROFUN_02431</name>
</gene>
<comment type="similarity">
    <text evidence="3 15">Belongs to the NSE1 family.</text>
</comment>
<dbReference type="Gene3D" id="1.10.10.10">
    <property type="entry name" value="Winged helix-like DNA-binding domain superfamily/Winged helix DNA-binding domain"/>
    <property type="match status" value="1"/>
</dbReference>
<evidence type="ECO:0000256" key="9">
    <source>
        <dbReference type="ARBA" id="ARBA00022771"/>
    </source>
</evidence>
<dbReference type="Proteomes" id="UP000241769">
    <property type="component" value="Unassembled WGS sequence"/>
</dbReference>
<keyword evidence="12 15" id="KW-0233">DNA recombination</keyword>
<dbReference type="PANTHER" id="PTHR20973:SF0">
    <property type="entry name" value="NON-STRUCTURAL MAINTENANCE OF CHROMOSOMES ELEMENT 1 HOMOLOG"/>
    <property type="match status" value="1"/>
</dbReference>
<dbReference type="PANTHER" id="PTHR20973">
    <property type="entry name" value="NON-SMC ELEMENT 1-RELATED"/>
    <property type="match status" value="1"/>
</dbReference>
<dbReference type="CDD" id="cd16493">
    <property type="entry name" value="RING-CH-C4HC3_NSE1"/>
    <property type="match status" value="1"/>
</dbReference>
<evidence type="ECO:0000256" key="5">
    <source>
        <dbReference type="ARBA" id="ARBA00019422"/>
    </source>
</evidence>
<sequence>MGSSDDEESASSLTDAHRFFLQGIMAGGTLSEKDVEELFSAAKETYKYRQTTPLTDFVETINKALSFLYMQIRNIASELDGEKFYGLINTRADLESQKGTQLTLTEIGMFRKIMNAVIEASDPAKSKERDGIRVSEGSISVSAALEHGGNAHSLNERTLERLVQERWLVYTTPAHKRITLGVRSLMELKQWLEENYEDHVSNCLTCHEPIFMGEICQNNRCEVKLHHHCSKRWFTGNRERVCPSCKNVWKMR</sequence>
<dbReference type="AlphaFoldDB" id="A0A2P6NUU2"/>
<dbReference type="Gene3D" id="3.90.1150.220">
    <property type="match status" value="1"/>
</dbReference>
<evidence type="ECO:0000313" key="17">
    <source>
        <dbReference type="EMBL" id="PRP87731.1"/>
    </source>
</evidence>
<dbReference type="FunFam" id="3.90.1150.220:FF:000001">
    <property type="entry name" value="Non-structural maintenance of chromosomes element 1 homolog"/>
    <property type="match status" value="1"/>
</dbReference>
<evidence type="ECO:0000256" key="6">
    <source>
        <dbReference type="ARBA" id="ARBA00022679"/>
    </source>
</evidence>
<evidence type="ECO:0000256" key="7">
    <source>
        <dbReference type="ARBA" id="ARBA00022723"/>
    </source>
</evidence>
<dbReference type="GO" id="GO:0008270">
    <property type="term" value="F:zinc ion binding"/>
    <property type="evidence" value="ECO:0007669"/>
    <property type="project" value="UniProtKB-KW"/>
</dbReference>